<evidence type="ECO:0000313" key="14">
    <source>
        <dbReference type="EMBL" id="PCK26426.1"/>
    </source>
</evidence>
<proteinExistence type="inferred from homology"/>
<reference evidence="14 15" key="1">
    <citation type="submission" date="2017-07" db="EMBL/GenBank/DDBJ databases">
        <title>Draft sequence of Rhodococcus enclensis 23b-28.</title>
        <authorList>
            <person name="Besaury L."/>
            <person name="Sancelme M."/>
            <person name="Amato P."/>
            <person name="Lallement A."/>
            <person name="Delort A.-M."/>
        </authorList>
    </citation>
    <scope>NUCLEOTIDE SEQUENCE [LARGE SCALE GENOMIC DNA]</scope>
    <source>
        <strain evidence="14 15">23b-28</strain>
    </source>
</reference>
<name>A0A2A5JAM7_RHOSG</name>
<dbReference type="GO" id="GO:0052381">
    <property type="term" value="F:tRNA dimethylallyltransferase activity"/>
    <property type="evidence" value="ECO:0007669"/>
    <property type="project" value="UniProtKB-UniRule"/>
</dbReference>
<dbReference type="InterPro" id="IPR018022">
    <property type="entry name" value="IPT"/>
</dbReference>
<evidence type="ECO:0000256" key="9">
    <source>
        <dbReference type="ARBA" id="ARBA00049563"/>
    </source>
</evidence>
<dbReference type="Proteomes" id="UP000230886">
    <property type="component" value="Unassembled WGS sequence"/>
</dbReference>
<evidence type="ECO:0000256" key="6">
    <source>
        <dbReference type="ARBA" id="ARBA00022741"/>
    </source>
</evidence>
<comment type="catalytic activity">
    <reaction evidence="9 10 11">
        <text>adenosine(37) in tRNA + dimethylallyl diphosphate = N(6)-dimethylallyladenosine(37) in tRNA + diphosphate</text>
        <dbReference type="Rhea" id="RHEA:26482"/>
        <dbReference type="Rhea" id="RHEA-COMP:10162"/>
        <dbReference type="Rhea" id="RHEA-COMP:10375"/>
        <dbReference type="ChEBI" id="CHEBI:33019"/>
        <dbReference type="ChEBI" id="CHEBI:57623"/>
        <dbReference type="ChEBI" id="CHEBI:74411"/>
        <dbReference type="ChEBI" id="CHEBI:74415"/>
        <dbReference type="EC" id="2.5.1.75"/>
    </reaction>
</comment>
<keyword evidence="5 10" id="KW-0819">tRNA processing</keyword>
<organism evidence="14 15">
    <name type="scientific">Rhodococcus qingshengii</name>
    <dbReference type="NCBI Taxonomy" id="334542"/>
    <lineage>
        <taxon>Bacteria</taxon>
        <taxon>Bacillati</taxon>
        <taxon>Actinomycetota</taxon>
        <taxon>Actinomycetes</taxon>
        <taxon>Mycobacteriales</taxon>
        <taxon>Nocardiaceae</taxon>
        <taxon>Rhodococcus</taxon>
        <taxon>Rhodococcus erythropolis group</taxon>
    </lineage>
</organism>
<dbReference type="GO" id="GO:0005524">
    <property type="term" value="F:ATP binding"/>
    <property type="evidence" value="ECO:0007669"/>
    <property type="project" value="UniProtKB-UniRule"/>
</dbReference>
<comment type="similarity">
    <text evidence="3 10 13">Belongs to the IPP transferase family.</text>
</comment>
<comment type="function">
    <text evidence="2 10 12">Catalyzes the transfer of a dimethylallyl group onto the adenine at position 37 in tRNAs that read codons beginning with uridine, leading to the formation of N6-(dimethylallyl)adenosine (i(6)A).</text>
</comment>
<dbReference type="HAMAP" id="MF_00185">
    <property type="entry name" value="IPP_trans"/>
    <property type="match status" value="1"/>
</dbReference>
<comment type="subunit">
    <text evidence="10">Monomer.</text>
</comment>
<keyword evidence="4 10" id="KW-0808">Transferase</keyword>
<dbReference type="InterPro" id="IPR027417">
    <property type="entry name" value="P-loop_NTPase"/>
</dbReference>
<dbReference type="NCBIfam" id="TIGR00174">
    <property type="entry name" value="miaA"/>
    <property type="match status" value="1"/>
</dbReference>
<feature type="site" description="Interaction with substrate tRNA" evidence="10">
    <location>
        <position position="108"/>
    </location>
</feature>
<evidence type="ECO:0000256" key="2">
    <source>
        <dbReference type="ARBA" id="ARBA00003213"/>
    </source>
</evidence>
<evidence type="ECO:0000256" key="4">
    <source>
        <dbReference type="ARBA" id="ARBA00022679"/>
    </source>
</evidence>
<dbReference type="SUPFAM" id="SSF52540">
    <property type="entry name" value="P-loop containing nucleoside triphosphate hydrolases"/>
    <property type="match status" value="1"/>
</dbReference>
<keyword evidence="7 10" id="KW-0067">ATP-binding</keyword>
<dbReference type="GO" id="GO:0006400">
    <property type="term" value="P:tRNA modification"/>
    <property type="evidence" value="ECO:0007669"/>
    <property type="project" value="TreeGrafter"/>
</dbReference>
<comment type="caution">
    <text evidence="10">Lacks conserved residue(s) required for the propagation of feature annotation.</text>
</comment>
<dbReference type="FunFam" id="1.10.20.140:FF:000001">
    <property type="entry name" value="tRNA dimethylallyltransferase"/>
    <property type="match status" value="1"/>
</dbReference>
<feature type="binding site" evidence="10">
    <location>
        <begin position="19"/>
        <end position="24"/>
    </location>
    <ligand>
        <name>substrate</name>
    </ligand>
</feature>
<dbReference type="Gene3D" id="3.40.50.300">
    <property type="entry name" value="P-loop containing nucleotide triphosphate hydrolases"/>
    <property type="match status" value="1"/>
</dbReference>
<evidence type="ECO:0000313" key="15">
    <source>
        <dbReference type="Proteomes" id="UP000230886"/>
    </source>
</evidence>
<accession>A0A2A5JAM7</accession>
<dbReference type="RefSeq" id="WP_060938481.1">
    <property type="nucleotide sequence ID" value="NZ_NOVD01000009.1"/>
</dbReference>
<protein>
    <recommendedName>
        <fullName evidence="10">tRNA dimethylallyltransferase</fullName>
        <ecNumber evidence="10">2.5.1.75</ecNumber>
    </recommendedName>
    <alternativeName>
        <fullName evidence="10">Dimethylallyl diphosphate:tRNA dimethylallyltransferase</fullName>
        <shortName evidence="10">DMAPP:tRNA dimethylallyltransferase</shortName>
        <shortName evidence="10">DMATase</shortName>
    </alternativeName>
    <alternativeName>
        <fullName evidence="10">Isopentenyl-diphosphate:tRNA isopentenyltransferase</fullName>
        <shortName evidence="10">IPP transferase</shortName>
        <shortName evidence="10">IPPT</shortName>
        <shortName evidence="10">IPTase</shortName>
    </alternativeName>
</protein>
<dbReference type="EC" id="2.5.1.75" evidence="10"/>
<gene>
    <name evidence="10" type="primary">miaA</name>
    <name evidence="14" type="ORF">CHR55_15780</name>
</gene>
<evidence type="ECO:0000256" key="11">
    <source>
        <dbReference type="RuleBase" id="RU003783"/>
    </source>
</evidence>
<dbReference type="EMBL" id="NOVD01000009">
    <property type="protein sequence ID" value="PCK26426.1"/>
    <property type="molecule type" value="Genomic_DNA"/>
</dbReference>
<evidence type="ECO:0000256" key="13">
    <source>
        <dbReference type="RuleBase" id="RU003785"/>
    </source>
</evidence>
<sequence length="311" mass="33641">MAAVNVPEELRPIAVVGPTASGKSDLALALAEEFGGEIINIDAMQLYRGMDIGTAKLTPAERRGIPHHLLDVLDVKETATVARYQSDAIAIAENLIAEGKVPVIVGGSMMYVQSLLDEWSFPATDPEVRAKWEAVLADGGVGAVHTALVAADPVAAASILPTDGRRMVRALEVVELTGLPFAASAPQIGDPRWGTRILGVDRDTEELDARIRLRTELMFSGGLVDEVAVLVEQGLREGVTAPRAIGYAQVLAHFDGEYDLAEALERTFIGTRRYVRRQRSWFRRDARVHWLDGADPELARSAFAALADRGL</sequence>
<comment type="caution">
    <text evidence="14">The sequence shown here is derived from an EMBL/GenBank/DDBJ whole genome shotgun (WGS) entry which is preliminary data.</text>
</comment>
<dbReference type="Pfam" id="PF01715">
    <property type="entry name" value="IPPT"/>
    <property type="match status" value="1"/>
</dbReference>
<evidence type="ECO:0000256" key="3">
    <source>
        <dbReference type="ARBA" id="ARBA00005842"/>
    </source>
</evidence>
<evidence type="ECO:0000256" key="12">
    <source>
        <dbReference type="RuleBase" id="RU003784"/>
    </source>
</evidence>
<evidence type="ECO:0000256" key="5">
    <source>
        <dbReference type="ARBA" id="ARBA00022694"/>
    </source>
</evidence>
<evidence type="ECO:0000256" key="7">
    <source>
        <dbReference type="ARBA" id="ARBA00022840"/>
    </source>
</evidence>
<keyword evidence="6 10" id="KW-0547">Nucleotide-binding</keyword>
<keyword evidence="8 10" id="KW-0460">Magnesium</keyword>
<feature type="site" description="Interaction with substrate tRNA" evidence="10">
    <location>
        <position position="129"/>
    </location>
</feature>
<evidence type="ECO:0000256" key="10">
    <source>
        <dbReference type="HAMAP-Rule" id="MF_00185"/>
    </source>
</evidence>
<dbReference type="Gene3D" id="1.10.20.140">
    <property type="match status" value="1"/>
</dbReference>
<evidence type="ECO:0000256" key="8">
    <source>
        <dbReference type="ARBA" id="ARBA00022842"/>
    </source>
</evidence>
<dbReference type="AlphaFoldDB" id="A0A2A5JAM7"/>
<dbReference type="InterPro" id="IPR039657">
    <property type="entry name" value="Dimethylallyltransferase"/>
</dbReference>
<dbReference type="PANTHER" id="PTHR11088">
    <property type="entry name" value="TRNA DIMETHYLALLYLTRANSFERASE"/>
    <property type="match status" value="1"/>
</dbReference>
<comment type="cofactor">
    <cofactor evidence="1 10">
        <name>Mg(2+)</name>
        <dbReference type="ChEBI" id="CHEBI:18420"/>
    </cofactor>
</comment>
<feature type="binding site" evidence="10">
    <location>
        <begin position="17"/>
        <end position="24"/>
    </location>
    <ligand>
        <name>ATP</name>
        <dbReference type="ChEBI" id="CHEBI:30616"/>
    </ligand>
</feature>
<dbReference type="PANTHER" id="PTHR11088:SF60">
    <property type="entry name" value="TRNA DIMETHYLALLYLTRANSFERASE"/>
    <property type="match status" value="1"/>
</dbReference>
<evidence type="ECO:0000256" key="1">
    <source>
        <dbReference type="ARBA" id="ARBA00001946"/>
    </source>
</evidence>